<organism evidence="2 3">
    <name type="scientific">Colocasia esculenta</name>
    <name type="common">Wild taro</name>
    <name type="synonym">Arum esculentum</name>
    <dbReference type="NCBI Taxonomy" id="4460"/>
    <lineage>
        <taxon>Eukaryota</taxon>
        <taxon>Viridiplantae</taxon>
        <taxon>Streptophyta</taxon>
        <taxon>Embryophyta</taxon>
        <taxon>Tracheophyta</taxon>
        <taxon>Spermatophyta</taxon>
        <taxon>Magnoliopsida</taxon>
        <taxon>Liliopsida</taxon>
        <taxon>Araceae</taxon>
        <taxon>Aroideae</taxon>
        <taxon>Colocasieae</taxon>
        <taxon>Colocasia</taxon>
    </lineage>
</organism>
<dbReference type="InterPro" id="IPR044730">
    <property type="entry name" value="RNase_H-like_dom_plant"/>
</dbReference>
<dbReference type="Proteomes" id="UP000652761">
    <property type="component" value="Unassembled WGS sequence"/>
</dbReference>
<accession>A0A843XNP8</accession>
<dbReference type="Pfam" id="PF13456">
    <property type="entry name" value="RVT_3"/>
    <property type="match status" value="1"/>
</dbReference>
<dbReference type="GO" id="GO:0004523">
    <property type="term" value="F:RNA-DNA hybrid ribonuclease activity"/>
    <property type="evidence" value="ECO:0007669"/>
    <property type="project" value="InterPro"/>
</dbReference>
<dbReference type="EMBL" id="NMUH01011077">
    <property type="protein sequence ID" value="MQM21468.1"/>
    <property type="molecule type" value="Genomic_DNA"/>
</dbReference>
<dbReference type="InterPro" id="IPR036397">
    <property type="entry name" value="RNaseH_sf"/>
</dbReference>
<dbReference type="InterPro" id="IPR012337">
    <property type="entry name" value="RNaseH-like_sf"/>
</dbReference>
<dbReference type="Gene3D" id="3.30.420.10">
    <property type="entry name" value="Ribonuclease H-like superfamily/Ribonuclease H"/>
    <property type="match status" value="1"/>
</dbReference>
<protein>
    <recommendedName>
        <fullName evidence="1">RNase H type-1 domain-containing protein</fullName>
    </recommendedName>
</protein>
<dbReference type="CDD" id="cd06222">
    <property type="entry name" value="RNase_H_like"/>
    <property type="match status" value="1"/>
</dbReference>
<name>A0A843XNP8_COLES</name>
<feature type="domain" description="RNase H type-1" evidence="1">
    <location>
        <begin position="514"/>
        <end position="634"/>
    </location>
</feature>
<evidence type="ECO:0000259" key="1">
    <source>
        <dbReference type="Pfam" id="PF13456"/>
    </source>
</evidence>
<sequence length="670" mass="74218">FFAFMKPLWHGLKLRKRWVPSLCKFYNRIGHDENSCYKKNKNIAQKEKTPVDVIDPVVGIPDSSVPEEFNHLDLNEDVEVNVVGDVPGDQLNQGSLAPQGDVVTAQGLGVQLPIFNQDSHACSVGVINSHATADSSLRAHGTIHAAKEVGSVGAVPTLTPLLVVQLSALHGGSSAEDLEDGGFSSIASKSVFGNSPSFSDSPARRLNPPGISQNTRWVLGNGSRIRFLDDVCGRASIFSWLIPHRAVPVDDRIAECGIPLPSRCSCCKYPEAGLDTNMNISIRLWDIISSCSIANPHAQFLVKVVKLVRWNPPLHGLLLNVDGASKGNPVYLPKFVLCVMVFNWLWKKNTRWVLGNGIRIRFLDDVWYPQVEDLNHLFVLSDLAKDLWHWISPFLQASLDTNMNISIRLWDIISSCSIANPHGFISTYSTMLIIWEIWKIRCKMKFEQVACSSIKLRQIIHNLVNIALDKLVFKSSATAQQLHLIREFGFSAQFLVKVVKLVRWNPPLHGLLLNVNGASKGSPGPCGGGGIIRDSTASMRLAFSHFYGAGSSLFAEFRAMCDGVQLALEKGFSLTEISTDSMILVNSFQSGIPPSWECSRWWWTVFYFLQQYQVPVKHVYREANQMADALANFACNVCCNGTFTSSSDLPRSCFPAFIGDRLDLVSFKVA</sequence>
<comment type="caution">
    <text evidence="2">The sequence shown here is derived from an EMBL/GenBank/DDBJ whole genome shotgun (WGS) entry which is preliminary data.</text>
</comment>
<dbReference type="PANTHER" id="PTHR47723:SF19">
    <property type="entry name" value="POLYNUCLEOTIDYL TRANSFERASE, RIBONUCLEASE H-LIKE SUPERFAMILY PROTEIN"/>
    <property type="match status" value="1"/>
</dbReference>
<feature type="non-terminal residue" evidence="2">
    <location>
        <position position="1"/>
    </location>
</feature>
<evidence type="ECO:0000313" key="3">
    <source>
        <dbReference type="Proteomes" id="UP000652761"/>
    </source>
</evidence>
<dbReference type="GO" id="GO:0003676">
    <property type="term" value="F:nucleic acid binding"/>
    <property type="evidence" value="ECO:0007669"/>
    <property type="project" value="InterPro"/>
</dbReference>
<keyword evidence="3" id="KW-1185">Reference proteome</keyword>
<dbReference type="AlphaFoldDB" id="A0A843XNP8"/>
<evidence type="ECO:0000313" key="2">
    <source>
        <dbReference type="EMBL" id="MQM21468.1"/>
    </source>
</evidence>
<proteinExistence type="predicted"/>
<dbReference type="PANTHER" id="PTHR47723">
    <property type="entry name" value="OS05G0353850 PROTEIN"/>
    <property type="match status" value="1"/>
</dbReference>
<dbReference type="SUPFAM" id="SSF53098">
    <property type="entry name" value="Ribonuclease H-like"/>
    <property type="match status" value="1"/>
</dbReference>
<dbReference type="InterPro" id="IPR002156">
    <property type="entry name" value="RNaseH_domain"/>
</dbReference>
<reference evidence="2" key="1">
    <citation type="submission" date="2017-07" db="EMBL/GenBank/DDBJ databases">
        <title>Taro Niue Genome Assembly and Annotation.</title>
        <authorList>
            <person name="Atibalentja N."/>
            <person name="Keating K."/>
            <person name="Fields C.J."/>
        </authorList>
    </citation>
    <scope>NUCLEOTIDE SEQUENCE</scope>
    <source>
        <strain evidence="2">Niue_2</strain>
        <tissue evidence="2">Leaf</tissue>
    </source>
</reference>
<dbReference type="InterPro" id="IPR053151">
    <property type="entry name" value="RNase_H-like"/>
</dbReference>
<gene>
    <name evidence="2" type="ORF">Taro_054509</name>
</gene>
<dbReference type="OrthoDB" id="597234at2759"/>